<dbReference type="Proteomes" id="UP001150830">
    <property type="component" value="Unassembled WGS sequence"/>
</dbReference>
<dbReference type="AlphaFoldDB" id="A0A9X3EIJ8"/>
<accession>A0A9X3EIJ8</accession>
<dbReference type="PROSITE" id="PS51257">
    <property type="entry name" value="PROKAR_LIPOPROTEIN"/>
    <property type="match status" value="1"/>
</dbReference>
<name>A0A9X3EIJ8_9GAMM</name>
<gene>
    <name evidence="1" type="ORF">OUO13_19565</name>
</gene>
<evidence type="ECO:0000313" key="1">
    <source>
        <dbReference type="EMBL" id="MCY0967384.1"/>
    </source>
</evidence>
<protein>
    <recommendedName>
        <fullName evidence="3">PpiC domain-containing protein</fullName>
    </recommendedName>
</protein>
<dbReference type="RefSeq" id="WP_283175582.1">
    <property type="nucleotide sequence ID" value="NZ_JAPNOA010000059.1"/>
</dbReference>
<sequence length="363" mass="41662">MRMMLKRCLTRQKPQPASAGCGWMVLALLACLVSQPLLALPKTTDVWMTVNNDPVQWDEYYFWLTYSLRAYRQMQGVSNNGDVSRPDGRLIDWQAQVDGEPLAQWLKHQAGRYACEQREVRRLASQRDIRLTEQDQTQMQQQRQTQIRTYGGEREYLTILRRMYVSESVYDRLQETDRLSARLFDSLYGEEARNVDAALVEDYIQARQLRHVGYLFRQKPADANAAAALKQQLLDTRKTLLASQQPASALLALMREQGEDPQMKRYPQGRLVSAGQLPAVLETAWQQLDNNGISPLLETTEGWYLLTRLPITATTRVNNNDHPLRYWAAYQQRFRPLVGQGCAALPVTVAADYQTLDLATVLH</sequence>
<dbReference type="EMBL" id="JAPNOA010000059">
    <property type="protein sequence ID" value="MCY0967384.1"/>
    <property type="molecule type" value="Genomic_DNA"/>
</dbReference>
<evidence type="ECO:0000313" key="2">
    <source>
        <dbReference type="Proteomes" id="UP001150830"/>
    </source>
</evidence>
<comment type="caution">
    <text evidence="1">The sequence shown here is derived from an EMBL/GenBank/DDBJ whole genome shotgun (WGS) entry which is preliminary data.</text>
</comment>
<organism evidence="1 2">
    <name type="scientific">Parathalassolituus penaei</name>
    <dbReference type="NCBI Taxonomy" id="2997323"/>
    <lineage>
        <taxon>Bacteria</taxon>
        <taxon>Pseudomonadati</taxon>
        <taxon>Pseudomonadota</taxon>
        <taxon>Gammaproteobacteria</taxon>
        <taxon>Oceanospirillales</taxon>
        <taxon>Oceanospirillaceae</taxon>
        <taxon>Parathalassolituus</taxon>
    </lineage>
</organism>
<keyword evidence="2" id="KW-1185">Reference proteome</keyword>
<proteinExistence type="predicted"/>
<reference evidence="1" key="1">
    <citation type="submission" date="2022-11" db="EMBL/GenBank/DDBJ databases">
        <title>Parathalassolutuus dongxingensis gen. nov., sp. nov., a novel member of family Oceanospirillaceae isolated from a coastal shrimp pond in Guangxi, China.</title>
        <authorList>
            <person name="Chen H."/>
        </authorList>
    </citation>
    <scope>NUCLEOTIDE SEQUENCE</scope>
    <source>
        <strain evidence="1">G-43</strain>
    </source>
</reference>
<evidence type="ECO:0008006" key="3">
    <source>
        <dbReference type="Google" id="ProtNLM"/>
    </source>
</evidence>